<gene>
    <name evidence="8" type="primary">stfPI</name>
</gene>
<dbReference type="GO" id="GO:0036199">
    <property type="term" value="F:cholest-4-en-3-one 26-monooxygenase activity"/>
    <property type="evidence" value="ECO:0007669"/>
    <property type="project" value="TreeGrafter"/>
</dbReference>
<dbReference type="InterPro" id="IPR036396">
    <property type="entry name" value="Cyt_P450_sf"/>
</dbReference>
<evidence type="ECO:0000256" key="1">
    <source>
        <dbReference type="ARBA" id="ARBA00010617"/>
    </source>
</evidence>
<dbReference type="GO" id="GO:0008395">
    <property type="term" value="F:steroid hydroxylase activity"/>
    <property type="evidence" value="ECO:0007669"/>
    <property type="project" value="TreeGrafter"/>
</dbReference>
<dbReference type="SUPFAM" id="SSF48264">
    <property type="entry name" value="Cytochrome P450"/>
    <property type="match status" value="1"/>
</dbReference>
<dbReference type="GO" id="GO:0005506">
    <property type="term" value="F:iron ion binding"/>
    <property type="evidence" value="ECO:0007669"/>
    <property type="project" value="InterPro"/>
</dbReference>
<evidence type="ECO:0000256" key="3">
    <source>
        <dbReference type="ARBA" id="ARBA00022723"/>
    </source>
</evidence>
<dbReference type="Gene3D" id="1.10.630.10">
    <property type="entry name" value="Cytochrome P450"/>
    <property type="match status" value="1"/>
</dbReference>
<dbReference type="EMBL" id="AM156932">
    <property type="protein sequence ID" value="CAJ42333.1"/>
    <property type="molecule type" value="Genomic_DNA"/>
</dbReference>
<dbReference type="GO" id="GO:0006707">
    <property type="term" value="P:cholesterol catabolic process"/>
    <property type="evidence" value="ECO:0007669"/>
    <property type="project" value="TreeGrafter"/>
</dbReference>
<protein>
    <submittedName>
        <fullName evidence="8">Cytochrome P450</fullName>
    </submittedName>
</protein>
<keyword evidence="4 7" id="KW-0560">Oxidoreductase</keyword>
<keyword evidence="2 7" id="KW-0349">Heme</keyword>
<keyword evidence="5 7" id="KW-0408">Iron</keyword>
<keyword evidence="6 7" id="KW-0503">Monooxygenase</keyword>
<reference evidence="8" key="1">
    <citation type="journal article" date="2006" name="Appl. Environ. Microbiol.">
        <title>Isolation, characterization, and heterologous expression of the biosynthesis gene cluster for the antitumor anthracycline steffimycin.</title>
        <authorList>
            <person name="Gullon S."/>
            <person name="Olano C."/>
            <person name="Abdelfattah M.S."/>
            <person name="Brana A.F."/>
            <person name="Rohr J."/>
            <person name="Mendez C."/>
            <person name="Salas J.A."/>
        </authorList>
    </citation>
    <scope>NUCLEOTIDE SEQUENCE</scope>
    <source>
        <strain evidence="8">NRRL 3193</strain>
    </source>
</reference>
<name>Q2P9Z4_9ACTN</name>
<organism evidence="8">
    <name type="scientific">Streptomyces steffisburgensis</name>
    <dbReference type="NCBI Taxonomy" id="68271"/>
    <lineage>
        <taxon>Bacteria</taxon>
        <taxon>Bacillati</taxon>
        <taxon>Actinomycetota</taxon>
        <taxon>Actinomycetes</taxon>
        <taxon>Kitasatosporales</taxon>
        <taxon>Streptomycetaceae</taxon>
        <taxon>Streptomyces</taxon>
    </lineage>
</organism>
<evidence type="ECO:0000256" key="5">
    <source>
        <dbReference type="ARBA" id="ARBA00023004"/>
    </source>
</evidence>
<dbReference type="InterPro" id="IPR017972">
    <property type="entry name" value="Cyt_P450_CS"/>
</dbReference>
<dbReference type="InterPro" id="IPR002397">
    <property type="entry name" value="Cyt_P450_B"/>
</dbReference>
<dbReference type="Pfam" id="PF00067">
    <property type="entry name" value="p450"/>
    <property type="match status" value="2"/>
</dbReference>
<evidence type="ECO:0000256" key="6">
    <source>
        <dbReference type="ARBA" id="ARBA00023033"/>
    </source>
</evidence>
<dbReference type="PROSITE" id="PS00086">
    <property type="entry name" value="CYTOCHROME_P450"/>
    <property type="match status" value="1"/>
</dbReference>
<sequence>MTRGAVSMGGPHVSDEVREMLDRYRQMRRTEPVSQDKDTGRWQVFRYGDGMTVATDANTFSNDLSEFIPDHEELRTFSKGNFQNMDQPRHRELRGLVSQGFTPRFVAGMAPRIETVAKELLDALRDRDRIDLVTDLAQPLPVTVIAEVMGLPVSDRALFRKWADALLVDNGIDAIFSEQGVAAMAPAIREMNAYLLNHVREYRTSDREGLIGDLIAAETDGMTLDDQEIVGFLALLLIAGHLTTSTLLSNAILCLDENPDATRQLRDDPGLLPNAIEEVLRYRSPLFWLDRRARETVELGGCEIPAGSQVSVALASVSRDEEEFENPDTFDIHRNPVRHLAFGMGAHFCLGAPLARLEVRIALKALLDRYRDFAVASDEPIVYHDPRGFQGATHLPVDLLVA</sequence>
<evidence type="ECO:0000256" key="4">
    <source>
        <dbReference type="ARBA" id="ARBA00023002"/>
    </source>
</evidence>
<dbReference type="FunFam" id="1.10.630.10:FF:000018">
    <property type="entry name" value="Cytochrome P450 monooxygenase"/>
    <property type="match status" value="1"/>
</dbReference>
<dbReference type="PRINTS" id="PR00385">
    <property type="entry name" value="P450"/>
</dbReference>
<dbReference type="PANTHER" id="PTHR46696">
    <property type="entry name" value="P450, PUTATIVE (EUROFUNG)-RELATED"/>
    <property type="match status" value="1"/>
</dbReference>
<dbReference type="PRINTS" id="PR00359">
    <property type="entry name" value="BP450"/>
</dbReference>
<comment type="similarity">
    <text evidence="1 7">Belongs to the cytochrome P450 family.</text>
</comment>
<accession>Q2P9Z4</accession>
<evidence type="ECO:0000256" key="2">
    <source>
        <dbReference type="ARBA" id="ARBA00022617"/>
    </source>
</evidence>
<dbReference type="CDD" id="cd11032">
    <property type="entry name" value="P450_EryK-like"/>
    <property type="match status" value="1"/>
</dbReference>
<dbReference type="PANTHER" id="PTHR46696:SF4">
    <property type="entry name" value="BIOTIN BIOSYNTHESIS CYTOCHROME P450"/>
    <property type="match status" value="1"/>
</dbReference>
<dbReference type="GO" id="GO:0020037">
    <property type="term" value="F:heme binding"/>
    <property type="evidence" value="ECO:0007669"/>
    <property type="project" value="InterPro"/>
</dbReference>
<evidence type="ECO:0000256" key="7">
    <source>
        <dbReference type="RuleBase" id="RU000461"/>
    </source>
</evidence>
<dbReference type="AlphaFoldDB" id="Q2P9Z4"/>
<keyword evidence="3 7" id="KW-0479">Metal-binding</keyword>
<dbReference type="InterPro" id="IPR001128">
    <property type="entry name" value="Cyt_P450"/>
</dbReference>
<evidence type="ECO:0000313" key="8">
    <source>
        <dbReference type="EMBL" id="CAJ42333.1"/>
    </source>
</evidence>
<proteinExistence type="inferred from homology"/>